<accession>A0AAT9LD58</accession>
<dbReference type="SMART" id="SM00530">
    <property type="entry name" value="HTH_XRE"/>
    <property type="match status" value="1"/>
</dbReference>
<dbReference type="KEGG" id="fcz:IMF26_02810"/>
<sequence length="184" mass="20802">MSVGEKLRRIRQAQGLSVRSLARKVGVSPSLISQIERGQVSPSYSTLKSLGEALNEDPSCLTEREIPVEWVLIRKGGRHNIFTGQDGVSLELFAFPGPRDKRMEVFLLTLSPASIYRNDLLSDRREQDKGDDFLYVISGRVEVTTDRRSYALEQDEACYLTYEKVQSVSCKGQDESKVIWCICH</sequence>
<reference evidence="3" key="2">
    <citation type="journal article" date="2023" name="Biology">
        <title>Prokaryotic Life Associated with Coal-Fire Gas Vents Revealed by Metagenomics.</title>
        <authorList>
            <person name="Kadnikov V.V."/>
            <person name="Mardanov A.V."/>
            <person name="Beletsky A.V."/>
            <person name="Karnachuk O.V."/>
            <person name="Ravin N.V."/>
        </authorList>
    </citation>
    <scope>NUCLEOTIDE SEQUENCE</scope>
    <source>
        <strain evidence="3">Bu02</strain>
    </source>
</reference>
<dbReference type="PANTHER" id="PTHR46797:SF1">
    <property type="entry name" value="METHYLPHOSPHONATE SYNTHASE"/>
    <property type="match status" value="1"/>
</dbReference>
<dbReference type="GO" id="GO:0003700">
    <property type="term" value="F:DNA-binding transcription factor activity"/>
    <property type="evidence" value="ECO:0007669"/>
    <property type="project" value="TreeGrafter"/>
</dbReference>
<dbReference type="CDD" id="cd02209">
    <property type="entry name" value="cupin_XRE_C"/>
    <property type="match status" value="1"/>
</dbReference>
<dbReference type="Gene3D" id="2.60.120.10">
    <property type="entry name" value="Jelly Rolls"/>
    <property type="match status" value="1"/>
</dbReference>
<dbReference type="InterPro" id="IPR050807">
    <property type="entry name" value="TransReg_Diox_bact_type"/>
</dbReference>
<reference evidence="3" key="1">
    <citation type="submission" date="2020-10" db="EMBL/GenBank/DDBJ databases">
        <authorList>
            <person name="Kadnikov V."/>
            <person name="Beletsky A.V."/>
            <person name="Mardanov A.V."/>
            <person name="Karnachuk O.V."/>
            <person name="Ravin N.V."/>
        </authorList>
    </citation>
    <scope>NUCLEOTIDE SEQUENCE</scope>
    <source>
        <strain evidence="3">Bu02</strain>
    </source>
</reference>
<dbReference type="GO" id="GO:0005829">
    <property type="term" value="C:cytosol"/>
    <property type="evidence" value="ECO:0007669"/>
    <property type="project" value="TreeGrafter"/>
</dbReference>
<dbReference type="AlphaFoldDB" id="A0AAT9LD58"/>
<feature type="domain" description="HTH cro/C1-type" evidence="2">
    <location>
        <begin position="7"/>
        <end position="61"/>
    </location>
</feature>
<proteinExistence type="predicted"/>
<dbReference type="EMBL" id="CP062796">
    <property type="protein sequence ID" value="QUL99016.1"/>
    <property type="molecule type" value="Genomic_DNA"/>
</dbReference>
<dbReference type="SUPFAM" id="SSF51182">
    <property type="entry name" value="RmlC-like cupins"/>
    <property type="match status" value="1"/>
</dbReference>
<protein>
    <submittedName>
        <fullName evidence="3">Helix-turn-helix transcriptional regulator</fullName>
    </submittedName>
</protein>
<gene>
    <name evidence="3" type="ORF">IMF26_02810</name>
</gene>
<dbReference type="InterPro" id="IPR010982">
    <property type="entry name" value="Lambda_DNA-bd_dom_sf"/>
</dbReference>
<dbReference type="PANTHER" id="PTHR46797">
    <property type="entry name" value="HTH-TYPE TRANSCRIPTIONAL REGULATOR"/>
    <property type="match status" value="1"/>
</dbReference>
<dbReference type="SUPFAM" id="SSF47413">
    <property type="entry name" value="lambda repressor-like DNA-binding domains"/>
    <property type="match status" value="1"/>
</dbReference>
<evidence type="ECO:0000256" key="1">
    <source>
        <dbReference type="ARBA" id="ARBA00023125"/>
    </source>
</evidence>
<dbReference type="PROSITE" id="PS50943">
    <property type="entry name" value="HTH_CROC1"/>
    <property type="match status" value="1"/>
</dbReference>
<dbReference type="InterPro" id="IPR014710">
    <property type="entry name" value="RmlC-like_jellyroll"/>
</dbReference>
<keyword evidence="1" id="KW-0238">DNA-binding</keyword>
<dbReference type="CDD" id="cd00093">
    <property type="entry name" value="HTH_XRE"/>
    <property type="match status" value="1"/>
</dbReference>
<name>A0AAT9LD58_9FIRM</name>
<dbReference type="Gene3D" id="1.10.260.40">
    <property type="entry name" value="lambda repressor-like DNA-binding domains"/>
    <property type="match status" value="1"/>
</dbReference>
<organism evidence="3">
    <name type="scientific">Candidatus Fermentithermobacillus carboniphilus</name>
    <dbReference type="NCBI Taxonomy" id="3085328"/>
    <lineage>
        <taxon>Bacteria</taxon>
        <taxon>Bacillati</taxon>
        <taxon>Bacillota</taxon>
        <taxon>Candidatus Fermentithermobacillia</taxon>
        <taxon>Candidatus Fermentithermobacillales</taxon>
        <taxon>Candidatus Fermentithermobacillaceae</taxon>
        <taxon>Candidatus Fermentithermobacillus</taxon>
    </lineage>
</organism>
<dbReference type="InterPro" id="IPR011051">
    <property type="entry name" value="RmlC_Cupin_sf"/>
</dbReference>
<dbReference type="Pfam" id="PF01381">
    <property type="entry name" value="HTH_3"/>
    <property type="match status" value="1"/>
</dbReference>
<evidence type="ECO:0000259" key="2">
    <source>
        <dbReference type="PROSITE" id="PS50943"/>
    </source>
</evidence>
<dbReference type="GO" id="GO:0003677">
    <property type="term" value="F:DNA binding"/>
    <property type="evidence" value="ECO:0007669"/>
    <property type="project" value="UniProtKB-KW"/>
</dbReference>
<evidence type="ECO:0000313" key="3">
    <source>
        <dbReference type="EMBL" id="QUL99016.1"/>
    </source>
</evidence>
<dbReference type="InterPro" id="IPR001387">
    <property type="entry name" value="Cro/C1-type_HTH"/>
</dbReference>